<gene>
    <name evidence="1" type="ORF">DPEC_G00246390</name>
</gene>
<comment type="caution">
    <text evidence="1">The sequence shown here is derived from an EMBL/GenBank/DDBJ whole genome shotgun (WGS) entry which is preliminary data.</text>
</comment>
<protein>
    <submittedName>
        <fullName evidence="1">Uncharacterized protein</fullName>
    </submittedName>
</protein>
<evidence type="ECO:0000313" key="2">
    <source>
        <dbReference type="Proteomes" id="UP001157502"/>
    </source>
</evidence>
<accession>A0ACC2FWF7</accession>
<keyword evidence="2" id="KW-1185">Reference proteome</keyword>
<name>A0ACC2FWF7_DALPE</name>
<dbReference type="Proteomes" id="UP001157502">
    <property type="component" value="Chromosome 21"/>
</dbReference>
<dbReference type="EMBL" id="CM055748">
    <property type="protein sequence ID" value="KAJ7995612.1"/>
    <property type="molecule type" value="Genomic_DNA"/>
</dbReference>
<sequence>MIRGHIFLMVICTVAGFNIFTKSVKDFETTNNDKRFGQSTVQSKEGVLITSPSSKQILSCGLDKCAVIALTASSVKGLYPIMAVSNSWTGEKERHMVCQQVRTQKSMSDHLNGDCFLLDDLKPDKIYPSVLDQLERKKFNESSNNNNNNNNSNNNNNNNNDDDDDDPGTEIAIVLDGSGSISSDDFERAKLFITTLMKRVWEKCFNCEFAVVQFGSKIRTELSLNETGGPKSFETVKNIKQIFNATVTASAMIYTVENVFVPENGSREGSKKIMIVLSDGAISLWDKVNLPKALNISEEKDITRFAIGVGKEEIKTKEDEMKKISSNNGTLFMVEDYKTLDLILSTLETTIIQGIEGIRKGEGFQFKLAETGFSSHIAFDGSLLFGAVGANDWSGGLILKKPNEGKSTFLDGSSSLNGSSSEPRFSYLGYSVVSARSKSGTLYISGAPRYNLTGAVFVFDATSHKVQDKLLGNQVGSYFGSVLCALDINQDSLTDYLLVGAPYFFQKAEEGRVFIFKFNEALGTFHKERWEWKGLENYIFARFGSAISSVEDLDGDGSNDVVVGAPLESNGRFESSGSIYIYNGGPGGLQRHHSQRISAAEVNGKLQHFGQSVSAFSNKKENKRQLYISVGSQGVVTVLKTIPVITFRPTMDVTPTTIRISEQTSRDIKKDFNLDICFPTKRKMDKDELSISYNIDVDAGQNKRRLFVTNESQREGIFTVRSDRNCFNLKLSYMGCNNCFSPIVVRVNFKLNTTEPSLHILDYFTPAEVTKEITFEKDCETGKECIGNISLSDSRLSENMVIIGLTKSLTIDFNLTNTRDSAYATTLLLEYPNMLLFNKFTTKMAGTGSVCENVVTEKISLLKCFLSHPVFKRNEQVNFSIAWQLSNKKSEMKGGEITANLTCENGGFQELDYKTFHFVIKNALKVQITGKAEPAVIQFTGKNIDKKELTFSFQLHGENQHNATIFVNVTFTYNAAHTKMSIKGFTPKDKCEIVKASKENLLICKVIDLQEITVKTEASIKDQDQSDEITAKATLGFDEGQFAAVEMGSMVSLMVRIIKMEVKRSLLNIIGGSMGGFLFLAIIIFLLFKCGFFKRRQQLDNARDE</sequence>
<organism evidence="1 2">
    <name type="scientific">Dallia pectoralis</name>
    <name type="common">Alaska blackfish</name>
    <dbReference type="NCBI Taxonomy" id="75939"/>
    <lineage>
        <taxon>Eukaryota</taxon>
        <taxon>Metazoa</taxon>
        <taxon>Chordata</taxon>
        <taxon>Craniata</taxon>
        <taxon>Vertebrata</taxon>
        <taxon>Euteleostomi</taxon>
        <taxon>Actinopterygii</taxon>
        <taxon>Neopterygii</taxon>
        <taxon>Teleostei</taxon>
        <taxon>Protacanthopterygii</taxon>
        <taxon>Esociformes</taxon>
        <taxon>Umbridae</taxon>
        <taxon>Dallia</taxon>
    </lineage>
</organism>
<proteinExistence type="predicted"/>
<reference evidence="1" key="1">
    <citation type="submission" date="2021-05" db="EMBL/GenBank/DDBJ databases">
        <authorList>
            <person name="Pan Q."/>
            <person name="Jouanno E."/>
            <person name="Zahm M."/>
            <person name="Klopp C."/>
            <person name="Cabau C."/>
            <person name="Louis A."/>
            <person name="Berthelot C."/>
            <person name="Parey E."/>
            <person name="Roest Crollius H."/>
            <person name="Montfort J."/>
            <person name="Robinson-Rechavi M."/>
            <person name="Bouchez O."/>
            <person name="Lampietro C."/>
            <person name="Lopez Roques C."/>
            <person name="Donnadieu C."/>
            <person name="Postlethwait J."/>
            <person name="Bobe J."/>
            <person name="Dillon D."/>
            <person name="Chandos A."/>
            <person name="von Hippel F."/>
            <person name="Guiguen Y."/>
        </authorList>
    </citation>
    <scope>NUCLEOTIDE SEQUENCE</scope>
    <source>
        <strain evidence="1">YG-Jan2019</strain>
    </source>
</reference>
<evidence type="ECO:0000313" key="1">
    <source>
        <dbReference type="EMBL" id="KAJ7995612.1"/>
    </source>
</evidence>